<dbReference type="EMBL" id="KZ819764">
    <property type="protein sequence ID" value="PWN52664.1"/>
    <property type="molecule type" value="Genomic_DNA"/>
</dbReference>
<proteinExistence type="predicted"/>
<name>A0ACD0P3L9_9BASI</name>
<reference evidence="1 2" key="1">
    <citation type="journal article" date="2018" name="Mol. Biol. Evol.">
        <title>Broad Genomic Sampling Reveals a Smut Pathogenic Ancestry of the Fungal Clade Ustilaginomycotina.</title>
        <authorList>
            <person name="Kijpornyongpan T."/>
            <person name="Mondo S.J."/>
            <person name="Barry K."/>
            <person name="Sandor L."/>
            <person name="Lee J."/>
            <person name="Lipzen A."/>
            <person name="Pangilinan J."/>
            <person name="LaButti K."/>
            <person name="Hainaut M."/>
            <person name="Henrissat B."/>
            <person name="Grigoriev I.V."/>
            <person name="Spatafora J.W."/>
            <person name="Aime M.C."/>
        </authorList>
    </citation>
    <scope>NUCLEOTIDE SEQUENCE [LARGE SCALE GENOMIC DNA]</scope>
    <source>
        <strain evidence="1 2">SA 807</strain>
    </source>
</reference>
<evidence type="ECO:0000313" key="1">
    <source>
        <dbReference type="EMBL" id="PWN52664.1"/>
    </source>
</evidence>
<dbReference type="Proteomes" id="UP000245626">
    <property type="component" value="Unassembled WGS sequence"/>
</dbReference>
<accession>A0ACD0P3L9</accession>
<keyword evidence="2" id="KW-1185">Reference proteome</keyword>
<gene>
    <name evidence="1" type="ORF">IE53DRAFT_311672</name>
</gene>
<organism evidence="1 2">
    <name type="scientific">Violaceomyces palustris</name>
    <dbReference type="NCBI Taxonomy" id="1673888"/>
    <lineage>
        <taxon>Eukaryota</taxon>
        <taxon>Fungi</taxon>
        <taxon>Dikarya</taxon>
        <taxon>Basidiomycota</taxon>
        <taxon>Ustilaginomycotina</taxon>
        <taxon>Ustilaginomycetes</taxon>
        <taxon>Violaceomycetales</taxon>
        <taxon>Violaceomycetaceae</taxon>
        <taxon>Violaceomyces</taxon>
    </lineage>
</organism>
<protein>
    <submittedName>
        <fullName evidence="1">Beta-glucan synthesis-associated</fullName>
    </submittedName>
</protein>
<evidence type="ECO:0000313" key="2">
    <source>
        <dbReference type="Proteomes" id="UP000245626"/>
    </source>
</evidence>
<sequence>MASSTQPNHGAAASEISSHVGGSEFGPYSHLRKDVHRQKGYGNAPLAPGNPNQRGGSSSDHSSSQRYVVTQNSLLDGKEAEPDDYLHNPDPNWDKSSHGFSWRGFFNILTLILLGLALVMLFAGYPIIANVEKIYGSSTKGGYNLGGTNGSGQVPDLPIRALIDPDTDEQFRKINIDGAGYHLVFSDEFNQEGRTFWPGDDPYWEAVDIYYAATHDFEWYSPEAVNTSDGALLITMEAHPTHNLNFRSGMVQSWNKFCFQGGYIEFSIKQPGSATTRGYWPAAWLMGNLGRPGYLGSTHGMWPYSYQSCDTGILENQTFVNGSGPVGAIKSTATYALKSGQLSQLPGMRTSACTCPGQDHPGPNNNVGRSSPELDILEAQIQTHNGETHSFASQSVQTAPFDFDYQWSNATGDASIYDESITTYNSYVGSPLQEAVSGVTQIPDRGFFDAPNPDFVTFGLAYSPDWDGNGNGYVTWYVDGKPSWTVKGSAIGPSARMDVGQRTIPTEPMSIIMNLGIASGFQPVDFGEGGVKFPAYMAFDYVRVYQPDGQADRLSCDPPDHPTADYINKHLDMYMNPNLTTWTQVYDWPKNKLKDGC</sequence>